<keyword evidence="7" id="KW-1185">Reference proteome</keyword>
<evidence type="ECO:0000313" key="6">
    <source>
        <dbReference type="EMBL" id="KAL2087023.1"/>
    </source>
</evidence>
<dbReference type="PANTHER" id="PTHR14350">
    <property type="entry name" value="ARGININE VASOPRESSIN-INDUCED PROTEIN 1"/>
    <property type="match status" value="1"/>
</dbReference>
<dbReference type="AlphaFoldDB" id="A0ABD1JIM3"/>
<comment type="caution">
    <text evidence="6">The sequence shown here is derived from an EMBL/GenBank/DDBJ whole genome shotgun (WGS) entry which is preliminary data.</text>
</comment>
<evidence type="ECO:0000259" key="5">
    <source>
        <dbReference type="Pfam" id="PF15063"/>
    </source>
</evidence>
<feature type="domain" description="Arginine vasopressin-induced protein 1/transcriptional and immune response regulator" evidence="5">
    <location>
        <begin position="6"/>
        <end position="66"/>
    </location>
</feature>
<dbReference type="InterPro" id="IPR020282">
    <property type="entry name" value="Avpi1/C8orf4_dom"/>
</dbReference>
<feature type="compositionally biased region" description="Basic and acidic residues" evidence="4">
    <location>
        <begin position="164"/>
        <end position="186"/>
    </location>
</feature>
<evidence type="ECO:0000256" key="4">
    <source>
        <dbReference type="SAM" id="MobiDB-lite"/>
    </source>
</evidence>
<sequence length="193" mass="21662">MDDLASPSVLPGPSHVPCWRPTDRQVRKTGTHDIFQGVNLHQLRRLFQVAGEQDADQRARLVWRGGGGRRADKGDLEEEEVGAEVEIGLAQALVGLRVRARTRSGIRAEGHRDAHRRARASTQRRCGDAPSRQPADDLDVDSEAGYDKKELDQEGSTERQVVARSDKEMVDVTSDRSGARERDPERHLHRIRH</sequence>
<evidence type="ECO:0000256" key="3">
    <source>
        <dbReference type="ARBA" id="ARBA00023306"/>
    </source>
</evidence>
<organism evidence="6 7">
    <name type="scientific">Coilia grayii</name>
    <name type="common">Gray's grenadier anchovy</name>
    <dbReference type="NCBI Taxonomy" id="363190"/>
    <lineage>
        <taxon>Eukaryota</taxon>
        <taxon>Metazoa</taxon>
        <taxon>Chordata</taxon>
        <taxon>Craniata</taxon>
        <taxon>Vertebrata</taxon>
        <taxon>Euteleostomi</taxon>
        <taxon>Actinopterygii</taxon>
        <taxon>Neopterygii</taxon>
        <taxon>Teleostei</taxon>
        <taxon>Clupei</taxon>
        <taxon>Clupeiformes</taxon>
        <taxon>Clupeoidei</taxon>
        <taxon>Engraulidae</taxon>
        <taxon>Coilinae</taxon>
        <taxon>Coilia</taxon>
    </lineage>
</organism>
<reference evidence="6 7" key="1">
    <citation type="submission" date="2024-09" db="EMBL/GenBank/DDBJ databases">
        <title>A chromosome-level genome assembly of Gray's grenadier anchovy, Coilia grayii.</title>
        <authorList>
            <person name="Fu Z."/>
        </authorList>
    </citation>
    <scope>NUCLEOTIDE SEQUENCE [LARGE SCALE GENOMIC DNA]</scope>
    <source>
        <strain evidence="6">G4</strain>
        <tissue evidence="6">Muscle</tissue>
    </source>
</reference>
<proteinExistence type="predicted"/>
<name>A0ABD1JIM3_9TELE</name>
<dbReference type="Pfam" id="PF15063">
    <property type="entry name" value="TC1"/>
    <property type="match status" value="1"/>
</dbReference>
<gene>
    <name evidence="6" type="ORF">ACEWY4_018082</name>
</gene>
<dbReference type="InterPro" id="IPR039579">
    <property type="entry name" value="AVPI1"/>
</dbReference>
<comment type="function">
    <text evidence="1">May be involved in MAP kinase activation, epithelial sodium channel (ENaC) down-regulation and cell cycling.</text>
</comment>
<accession>A0ABD1JIM3</accession>
<dbReference type="EMBL" id="JBHFQA010000015">
    <property type="protein sequence ID" value="KAL2087023.1"/>
    <property type="molecule type" value="Genomic_DNA"/>
</dbReference>
<dbReference type="Proteomes" id="UP001591681">
    <property type="component" value="Unassembled WGS sequence"/>
</dbReference>
<evidence type="ECO:0000256" key="1">
    <source>
        <dbReference type="ARBA" id="ARBA00002403"/>
    </source>
</evidence>
<feature type="region of interest" description="Disordered" evidence="4">
    <location>
        <begin position="107"/>
        <end position="193"/>
    </location>
</feature>
<keyword evidence="3" id="KW-0131">Cell cycle</keyword>
<protein>
    <recommendedName>
        <fullName evidence="2">Arginine vasopressin-induced protein 1</fullName>
    </recommendedName>
</protein>
<evidence type="ECO:0000313" key="7">
    <source>
        <dbReference type="Proteomes" id="UP001591681"/>
    </source>
</evidence>
<evidence type="ECO:0000256" key="2">
    <source>
        <dbReference type="ARBA" id="ARBA00020697"/>
    </source>
</evidence>